<dbReference type="Gene3D" id="1.10.287.600">
    <property type="entry name" value="Helix hairpin bin"/>
    <property type="match status" value="1"/>
</dbReference>
<comment type="subcellular location">
    <subcellularLocation>
        <location evidence="2">Cytoplasm</location>
        <location evidence="2">Cytoskeleton</location>
    </subcellularLocation>
</comment>
<feature type="region of interest" description="Disordered" evidence="10">
    <location>
        <begin position="41"/>
        <end position="67"/>
    </location>
</feature>
<name>A0A2K3N1N4_TRIPR</name>
<organism evidence="11 12">
    <name type="scientific">Trifolium pratense</name>
    <name type="common">Red clover</name>
    <dbReference type="NCBI Taxonomy" id="57577"/>
    <lineage>
        <taxon>Eukaryota</taxon>
        <taxon>Viridiplantae</taxon>
        <taxon>Streptophyta</taxon>
        <taxon>Embryophyta</taxon>
        <taxon>Tracheophyta</taxon>
        <taxon>Spermatophyta</taxon>
        <taxon>Magnoliopsida</taxon>
        <taxon>eudicotyledons</taxon>
        <taxon>Gunneridae</taxon>
        <taxon>Pentapetalae</taxon>
        <taxon>rosids</taxon>
        <taxon>fabids</taxon>
        <taxon>Fabales</taxon>
        <taxon>Fabaceae</taxon>
        <taxon>Papilionoideae</taxon>
        <taxon>50 kb inversion clade</taxon>
        <taxon>NPAAA clade</taxon>
        <taxon>Hologalegina</taxon>
        <taxon>IRL clade</taxon>
        <taxon>Trifolieae</taxon>
        <taxon>Trifolium</taxon>
    </lineage>
</organism>
<dbReference type="InterPro" id="IPR023123">
    <property type="entry name" value="Tubulin_C"/>
</dbReference>
<evidence type="ECO:0000256" key="4">
    <source>
        <dbReference type="ARBA" id="ARBA00022490"/>
    </source>
</evidence>
<evidence type="ECO:0000256" key="2">
    <source>
        <dbReference type="ARBA" id="ARBA00004245"/>
    </source>
</evidence>
<evidence type="ECO:0000313" key="12">
    <source>
        <dbReference type="Proteomes" id="UP000236291"/>
    </source>
</evidence>
<keyword evidence="7" id="KW-0342">GTP-binding</keyword>
<comment type="similarity">
    <text evidence="3">Belongs to the tubulin family.</text>
</comment>
<dbReference type="PANTHER" id="PTHR36527">
    <property type="entry name" value="OS01G0282866 PROTEIN"/>
    <property type="match status" value="1"/>
</dbReference>
<evidence type="ECO:0000256" key="1">
    <source>
        <dbReference type="ARBA" id="ARBA00001946"/>
    </source>
</evidence>
<dbReference type="EMBL" id="ASHM01014984">
    <property type="protein sequence ID" value="PNX96899.1"/>
    <property type="molecule type" value="Genomic_DNA"/>
</dbReference>
<keyword evidence="4" id="KW-0963">Cytoplasm</keyword>
<evidence type="ECO:0000256" key="5">
    <source>
        <dbReference type="ARBA" id="ARBA00022701"/>
    </source>
</evidence>
<proteinExistence type="inferred from homology"/>
<dbReference type="PANTHER" id="PTHR36527:SF3">
    <property type="entry name" value="OS01G0282866 PROTEIN"/>
    <property type="match status" value="1"/>
</dbReference>
<evidence type="ECO:0000256" key="10">
    <source>
        <dbReference type="SAM" id="MobiDB-lite"/>
    </source>
</evidence>
<dbReference type="Proteomes" id="UP000236291">
    <property type="component" value="Unassembled WGS sequence"/>
</dbReference>
<comment type="function">
    <text evidence="9">Tubulin is the major constituent of microtubules, a cylinder consisting of laterally associated linear protofilaments composed of alpha- and beta-tubulin heterodimers. Microtubules grow by the addition of GTP-tubulin dimers to the microtubule end, where a stabilizing cap forms. Below the cap, tubulin dimers are in GDP-bound state, owing to GTPase activity of alpha-tubulin.</text>
</comment>
<sequence length="67" mass="8248">EQFTAMFRRKAFLHWYTGEGMDEMEFTEAESNMNDLVSEYQQYQDATAEEDEYEEEEEEEQYQEHDE</sequence>
<evidence type="ECO:0000256" key="8">
    <source>
        <dbReference type="ARBA" id="ARBA00023212"/>
    </source>
</evidence>
<feature type="non-terminal residue" evidence="11">
    <location>
        <position position="1"/>
    </location>
</feature>
<evidence type="ECO:0000256" key="3">
    <source>
        <dbReference type="ARBA" id="ARBA00009636"/>
    </source>
</evidence>
<feature type="compositionally biased region" description="Acidic residues" evidence="10">
    <location>
        <begin position="47"/>
        <end position="61"/>
    </location>
</feature>
<dbReference type="GO" id="GO:0005525">
    <property type="term" value="F:GTP binding"/>
    <property type="evidence" value="ECO:0007669"/>
    <property type="project" value="UniProtKB-KW"/>
</dbReference>
<accession>A0A2K3N1N4</accession>
<evidence type="ECO:0000256" key="9">
    <source>
        <dbReference type="ARBA" id="ARBA00034296"/>
    </source>
</evidence>
<keyword evidence="8" id="KW-0206">Cytoskeleton</keyword>
<evidence type="ECO:0000313" key="11">
    <source>
        <dbReference type="EMBL" id="PNX96899.1"/>
    </source>
</evidence>
<evidence type="ECO:0000256" key="6">
    <source>
        <dbReference type="ARBA" id="ARBA00022741"/>
    </source>
</evidence>
<comment type="caution">
    <text evidence="11">The sequence shown here is derived from an EMBL/GenBank/DDBJ whole genome shotgun (WGS) entry which is preliminary data.</text>
</comment>
<reference evidence="11 12" key="1">
    <citation type="journal article" date="2014" name="Am. J. Bot.">
        <title>Genome assembly and annotation for red clover (Trifolium pratense; Fabaceae).</title>
        <authorList>
            <person name="Istvanek J."/>
            <person name="Jaros M."/>
            <person name="Krenek A."/>
            <person name="Repkova J."/>
        </authorList>
    </citation>
    <scope>NUCLEOTIDE SEQUENCE [LARGE SCALE GENOMIC DNA]</scope>
    <source>
        <strain evidence="12">cv. Tatra</strain>
        <tissue evidence="11">Young leaves</tissue>
    </source>
</reference>
<reference evidence="11 12" key="2">
    <citation type="journal article" date="2017" name="Front. Plant Sci.">
        <title>Gene Classification and Mining of Molecular Markers Useful in Red Clover (Trifolium pratense) Breeding.</title>
        <authorList>
            <person name="Istvanek J."/>
            <person name="Dluhosova J."/>
            <person name="Dluhos P."/>
            <person name="Patkova L."/>
            <person name="Nedelnik J."/>
            <person name="Repkova J."/>
        </authorList>
    </citation>
    <scope>NUCLEOTIDE SEQUENCE [LARGE SCALE GENOMIC DNA]</scope>
    <source>
        <strain evidence="12">cv. Tatra</strain>
        <tissue evidence="11">Young leaves</tissue>
    </source>
</reference>
<dbReference type="FunFam" id="1.10.287.600:FF:000002">
    <property type="entry name" value="Tubulin beta chain"/>
    <property type="match status" value="1"/>
</dbReference>
<dbReference type="SUPFAM" id="SSF55307">
    <property type="entry name" value="Tubulin C-terminal domain-like"/>
    <property type="match status" value="1"/>
</dbReference>
<dbReference type="InterPro" id="IPR008280">
    <property type="entry name" value="Tub_FtsZ_C"/>
</dbReference>
<dbReference type="AlphaFoldDB" id="A0A2K3N1N4"/>
<gene>
    <name evidence="11" type="ORF">L195_g020116</name>
</gene>
<keyword evidence="6" id="KW-0547">Nucleotide-binding</keyword>
<dbReference type="STRING" id="57577.A0A2K3N1N4"/>
<dbReference type="GO" id="GO:0005874">
    <property type="term" value="C:microtubule"/>
    <property type="evidence" value="ECO:0007669"/>
    <property type="project" value="UniProtKB-KW"/>
</dbReference>
<keyword evidence="5" id="KW-0493">Microtubule</keyword>
<evidence type="ECO:0000256" key="7">
    <source>
        <dbReference type="ARBA" id="ARBA00023134"/>
    </source>
</evidence>
<protein>
    <submittedName>
        <fullName evidence="11">Tubulin beta-2a chain-like protein</fullName>
    </submittedName>
</protein>
<comment type="cofactor">
    <cofactor evidence="1">
        <name>Mg(2+)</name>
        <dbReference type="ChEBI" id="CHEBI:18420"/>
    </cofactor>
</comment>